<protein>
    <submittedName>
        <fullName evidence="2">13472_t:CDS:1</fullName>
    </submittedName>
</protein>
<name>A0A9N8W4Y7_9GLOM</name>
<reference evidence="2" key="1">
    <citation type="submission" date="2021-06" db="EMBL/GenBank/DDBJ databases">
        <authorList>
            <person name="Kallberg Y."/>
            <person name="Tangrot J."/>
            <person name="Rosling A."/>
        </authorList>
    </citation>
    <scope>NUCLEOTIDE SEQUENCE</scope>
    <source>
        <strain evidence="2">IN212</strain>
    </source>
</reference>
<evidence type="ECO:0000313" key="3">
    <source>
        <dbReference type="Proteomes" id="UP000789396"/>
    </source>
</evidence>
<dbReference type="AlphaFoldDB" id="A0A9N8W4Y7"/>
<keyword evidence="3" id="KW-1185">Reference proteome</keyword>
<dbReference type="OrthoDB" id="2437720at2759"/>
<feature type="region of interest" description="Disordered" evidence="1">
    <location>
        <begin position="105"/>
        <end position="144"/>
    </location>
</feature>
<accession>A0A9N8W4Y7</accession>
<evidence type="ECO:0000256" key="1">
    <source>
        <dbReference type="SAM" id="MobiDB-lite"/>
    </source>
</evidence>
<dbReference type="EMBL" id="CAJVPZ010000652">
    <property type="protein sequence ID" value="CAG8472316.1"/>
    <property type="molecule type" value="Genomic_DNA"/>
</dbReference>
<comment type="caution">
    <text evidence="2">The sequence shown here is derived from an EMBL/GenBank/DDBJ whole genome shotgun (WGS) entry which is preliminary data.</text>
</comment>
<dbReference type="Proteomes" id="UP000789396">
    <property type="component" value="Unassembled WGS sequence"/>
</dbReference>
<evidence type="ECO:0000313" key="2">
    <source>
        <dbReference type="EMBL" id="CAG8472316.1"/>
    </source>
</evidence>
<feature type="compositionally biased region" description="Acidic residues" evidence="1">
    <location>
        <begin position="105"/>
        <end position="118"/>
    </location>
</feature>
<gene>
    <name evidence="2" type="ORF">RFULGI_LOCUS1175</name>
</gene>
<organism evidence="2 3">
    <name type="scientific">Racocetra fulgida</name>
    <dbReference type="NCBI Taxonomy" id="60492"/>
    <lineage>
        <taxon>Eukaryota</taxon>
        <taxon>Fungi</taxon>
        <taxon>Fungi incertae sedis</taxon>
        <taxon>Mucoromycota</taxon>
        <taxon>Glomeromycotina</taxon>
        <taxon>Glomeromycetes</taxon>
        <taxon>Diversisporales</taxon>
        <taxon>Gigasporaceae</taxon>
        <taxon>Racocetra</taxon>
    </lineage>
</organism>
<sequence>MIATSRMEFVNGYLKWLLHNSNASLCDLMTEIHRLLDQQDKENEYNFWKLSIPTKRDFREESLTVLKQKLAYGKVHSAYKKALCKALQTNSKSQRLIALLQEFAEENSSEQSDSDESSESNGNDEKNDFAISQLKNPKNRHGKG</sequence>
<proteinExistence type="predicted"/>